<evidence type="ECO:0000256" key="1">
    <source>
        <dbReference type="SAM" id="MobiDB-lite"/>
    </source>
</evidence>
<evidence type="ECO:0000313" key="3">
    <source>
        <dbReference type="Proteomes" id="UP001634747"/>
    </source>
</evidence>
<keyword evidence="3" id="KW-1185">Reference proteome</keyword>
<organism evidence="2 3">
    <name type="scientific">Terriglobus aquaticus</name>
    <dbReference type="NCBI Taxonomy" id="940139"/>
    <lineage>
        <taxon>Bacteria</taxon>
        <taxon>Pseudomonadati</taxon>
        <taxon>Acidobacteriota</taxon>
        <taxon>Terriglobia</taxon>
        <taxon>Terriglobales</taxon>
        <taxon>Acidobacteriaceae</taxon>
        <taxon>Terriglobus</taxon>
    </lineage>
</organism>
<gene>
    <name evidence="2" type="ORF">ACK2TP_13585</name>
</gene>
<dbReference type="RefSeq" id="WP_263415017.1">
    <property type="nucleotide sequence ID" value="NZ_BAABBH010000001.1"/>
</dbReference>
<dbReference type="EMBL" id="JBJYXY010000001">
    <property type="protein sequence ID" value="MFN2976796.1"/>
    <property type="molecule type" value="Genomic_DNA"/>
</dbReference>
<protein>
    <submittedName>
        <fullName evidence="2">Uncharacterized protein</fullName>
    </submittedName>
</protein>
<accession>A0ABW9KPD2</accession>
<comment type="caution">
    <text evidence="2">The sequence shown here is derived from an EMBL/GenBank/DDBJ whole genome shotgun (WGS) entry which is preliminary data.</text>
</comment>
<reference evidence="2 3" key="1">
    <citation type="submission" date="2024-12" db="EMBL/GenBank/DDBJ databases">
        <authorList>
            <person name="Lee Y."/>
        </authorList>
    </citation>
    <scope>NUCLEOTIDE SEQUENCE [LARGE SCALE GENOMIC DNA]</scope>
    <source>
        <strain evidence="2 3">03SUJ4</strain>
    </source>
</reference>
<sequence>MFFRKKPATRTFDDVLSTLGSQGFDVSSASQASVSGAKRVSKYGCAAEIAPSRVDPKAEKGTTPQPAEIVTRGGYVINGQIARIEDRGYQKFLKAGKLEIAATADALRAIHKFSEELKEAAGSMSLYNESLGTTSDTYVYDRVKGREHHDEAHGKRLADPLQRSTAVATAPEDDANDL</sequence>
<evidence type="ECO:0000313" key="2">
    <source>
        <dbReference type="EMBL" id="MFN2976796.1"/>
    </source>
</evidence>
<dbReference type="Proteomes" id="UP001634747">
    <property type="component" value="Unassembled WGS sequence"/>
</dbReference>
<name>A0ABW9KPD2_9BACT</name>
<feature type="region of interest" description="Disordered" evidence="1">
    <location>
        <begin position="144"/>
        <end position="178"/>
    </location>
</feature>
<feature type="compositionally biased region" description="Basic and acidic residues" evidence="1">
    <location>
        <begin position="144"/>
        <end position="158"/>
    </location>
</feature>
<proteinExistence type="predicted"/>